<name>A0AAN6TBQ1_9PEZI</name>
<accession>A0AAN6TBQ1</accession>
<gene>
    <name evidence="1" type="ORF">N656DRAFT_161100</name>
</gene>
<dbReference type="EMBL" id="MU853346">
    <property type="protein sequence ID" value="KAK4111418.1"/>
    <property type="molecule type" value="Genomic_DNA"/>
</dbReference>
<dbReference type="RefSeq" id="XP_064668988.1">
    <property type="nucleotide sequence ID" value="XM_064808707.1"/>
</dbReference>
<organism evidence="1 2">
    <name type="scientific">Canariomyces notabilis</name>
    <dbReference type="NCBI Taxonomy" id="2074819"/>
    <lineage>
        <taxon>Eukaryota</taxon>
        <taxon>Fungi</taxon>
        <taxon>Dikarya</taxon>
        <taxon>Ascomycota</taxon>
        <taxon>Pezizomycotina</taxon>
        <taxon>Sordariomycetes</taxon>
        <taxon>Sordariomycetidae</taxon>
        <taxon>Sordariales</taxon>
        <taxon>Chaetomiaceae</taxon>
        <taxon>Canariomyces</taxon>
    </lineage>
</organism>
<evidence type="ECO:0000313" key="1">
    <source>
        <dbReference type="EMBL" id="KAK4111418.1"/>
    </source>
</evidence>
<reference evidence="1" key="2">
    <citation type="submission" date="2023-05" db="EMBL/GenBank/DDBJ databases">
        <authorList>
            <consortium name="Lawrence Berkeley National Laboratory"/>
            <person name="Steindorff A."/>
            <person name="Hensen N."/>
            <person name="Bonometti L."/>
            <person name="Westerberg I."/>
            <person name="Brannstrom I.O."/>
            <person name="Guillou S."/>
            <person name="Cros-Aarteil S."/>
            <person name="Calhoun S."/>
            <person name="Haridas S."/>
            <person name="Kuo A."/>
            <person name="Mondo S."/>
            <person name="Pangilinan J."/>
            <person name="Riley R."/>
            <person name="Labutti K."/>
            <person name="Andreopoulos B."/>
            <person name="Lipzen A."/>
            <person name="Chen C."/>
            <person name="Yanf M."/>
            <person name="Daum C."/>
            <person name="Ng V."/>
            <person name="Clum A."/>
            <person name="Ohm R."/>
            <person name="Martin F."/>
            <person name="Silar P."/>
            <person name="Natvig D."/>
            <person name="Lalanne C."/>
            <person name="Gautier V."/>
            <person name="Ament-Velasquez S.L."/>
            <person name="Kruys A."/>
            <person name="Hutchinson M.I."/>
            <person name="Powell A.J."/>
            <person name="Barry K."/>
            <person name="Miller A.N."/>
            <person name="Grigoriev I.V."/>
            <person name="Debuchy R."/>
            <person name="Gladieux P."/>
            <person name="Thoren M.H."/>
            <person name="Johannesson H."/>
        </authorList>
    </citation>
    <scope>NUCLEOTIDE SEQUENCE</scope>
    <source>
        <strain evidence="1">CBS 508.74</strain>
    </source>
</reference>
<dbReference type="Proteomes" id="UP001302812">
    <property type="component" value="Unassembled WGS sequence"/>
</dbReference>
<keyword evidence="2" id="KW-1185">Reference proteome</keyword>
<dbReference type="GeneID" id="89932830"/>
<proteinExistence type="predicted"/>
<evidence type="ECO:0000313" key="2">
    <source>
        <dbReference type="Proteomes" id="UP001302812"/>
    </source>
</evidence>
<dbReference type="AlphaFoldDB" id="A0AAN6TBQ1"/>
<sequence>MHLVVFQRCPQLSALTGRPFRPAFQKAPFSGFRSIHQSVLVMGAVRALDPGPTPQYQAAECARPAPTGWLDWRMQQKRAPAMCLGGAPVTCNLACHSARGMGSDHTSTGEDRALGFSGKVFREGGCSMAVVNYVCTVHYCAEYVRRDFSTHERGVFEQLISHQRGTRMYVHRIGYLAKRTHPSLESSCRDGQTRLRISLLCTYCWVFPGPP</sequence>
<comment type="caution">
    <text evidence="1">The sequence shown here is derived from an EMBL/GenBank/DDBJ whole genome shotgun (WGS) entry which is preliminary data.</text>
</comment>
<protein>
    <submittedName>
        <fullName evidence="1">Uncharacterized protein</fullName>
    </submittedName>
</protein>
<reference evidence="1" key="1">
    <citation type="journal article" date="2023" name="Mol. Phylogenet. Evol.">
        <title>Genome-scale phylogeny and comparative genomics of the fungal order Sordariales.</title>
        <authorList>
            <person name="Hensen N."/>
            <person name="Bonometti L."/>
            <person name="Westerberg I."/>
            <person name="Brannstrom I.O."/>
            <person name="Guillou S."/>
            <person name="Cros-Aarteil S."/>
            <person name="Calhoun S."/>
            <person name="Haridas S."/>
            <person name="Kuo A."/>
            <person name="Mondo S."/>
            <person name="Pangilinan J."/>
            <person name="Riley R."/>
            <person name="LaButti K."/>
            <person name="Andreopoulos B."/>
            <person name="Lipzen A."/>
            <person name="Chen C."/>
            <person name="Yan M."/>
            <person name="Daum C."/>
            <person name="Ng V."/>
            <person name="Clum A."/>
            <person name="Steindorff A."/>
            <person name="Ohm R.A."/>
            <person name="Martin F."/>
            <person name="Silar P."/>
            <person name="Natvig D.O."/>
            <person name="Lalanne C."/>
            <person name="Gautier V."/>
            <person name="Ament-Velasquez S.L."/>
            <person name="Kruys A."/>
            <person name="Hutchinson M.I."/>
            <person name="Powell A.J."/>
            <person name="Barry K."/>
            <person name="Miller A.N."/>
            <person name="Grigoriev I.V."/>
            <person name="Debuchy R."/>
            <person name="Gladieux P."/>
            <person name="Hiltunen Thoren M."/>
            <person name="Johannesson H."/>
        </authorList>
    </citation>
    <scope>NUCLEOTIDE SEQUENCE</scope>
    <source>
        <strain evidence="1">CBS 508.74</strain>
    </source>
</reference>